<gene>
    <name evidence="2" type="ORF">NOO_LOCUS10380</name>
</gene>
<organism evidence="2 3">
    <name type="scientific">Onchocerca ochengi</name>
    <name type="common">Filarial nematode worm</name>
    <dbReference type="NCBI Taxonomy" id="42157"/>
    <lineage>
        <taxon>Eukaryota</taxon>
        <taxon>Metazoa</taxon>
        <taxon>Ecdysozoa</taxon>
        <taxon>Nematoda</taxon>
        <taxon>Chromadorea</taxon>
        <taxon>Rhabditida</taxon>
        <taxon>Spirurina</taxon>
        <taxon>Spiruromorpha</taxon>
        <taxon>Filarioidea</taxon>
        <taxon>Onchocercidae</taxon>
        <taxon>Onchocerca</taxon>
    </lineage>
</organism>
<keyword evidence="3" id="KW-1185">Reference proteome</keyword>
<protein>
    <submittedName>
        <fullName evidence="2">Uncharacterized protein</fullName>
    </submittedName>
</protein>
<feature type="compositionally biased region" description="Basic and acidic residues" evidence="1">
    <location>
        <begin position="59"/>
        <end position="89"/>
    </location>
</feature>
<dbReference type="EMBL" id="UYRW01005906">
    <property type="protein sequence ID" value="VDM94107.1"/>
    <property type="molecule type" value="Genomic_DNA"/>
</dbReference>
<evidence type="ECO:0000313" key="2">
    <source>
        <dbReference type="EMBL" id="VDM94107.1"/>
    </source>
</evidence>
<feature type="region of interest" description="Disordered" evidence="1">
    <location>
        <begin position="53"/>
        <end position="107"/>
    </location>
</feature>
<evidence type="ECO:0000313" key="3">
    <source>
        <dbReference type="Proteomes" id="UP000271087"/>
    </source>
</evidence>
<feature type="non-terminal residue" evidence="2">
    <location>
        <position position="1"/>
    </location>
</feature>
<accession>A0A3P7KBG7</accession>
<feature type="compositionally biased region" description="Basic and acidic residues" evidence="1">
    <location>
        <begin position="1"/>
        <end position="11"/>
    </location>
</feature>
<sequence>LRFRKQYEKNSRTFNNCHGHRRTATDGVARTALVKMPIGKYLTRPMNMLYPLEVSNTMGEDKKQAERDSDKQQADRDSEKREGIYERIKGNNYGSRRTARTRSASRR</sequence>
<dbReference type="Proteomes" id="UP000271087">
    <property type="component" value="Unassembled WGS sequence"/>
</dbReference>
<feature type="region of interest" description="Disordered" evidence="1">
    <location>
        <begin position="1"/>
        <end position="21"/>
    </location>
</feature>
<evidence type="ECO:0000256" key="1">
    <source>
        <dbReference type="SAM" id="MobiDB-lite"/>
    </source>
</evidence>
<name>A0A3P7KBG7_ONCOC</name>
<proteinExistence type="predicted"/>
<dbReference type="AlphaFoldDB" id="A0A3P7KBG7"/>
<feature type="compositionally biased region" description="Basic residues" evidence="1">
    <location>
        <begin position="97"/>
        <end position="107"/>
    </location>
</feature>
<reference evidence="2 3" key="1">
    <citation type="submission" date="2018-08" db="EMBL/GenBank/DDBJ databases">
        <authorList>
            <person name="Laetsch R D."/>
            <person name="Stevens L."/>
            <person name="Kumar S."/>
            <person name="Blaxter L. M."/>
        </authorList>
    </citation>
    <scope>NUCLEOTIDE SEQUENCE [LARGE SCALE GENOMIC DNA]</scope>
</reference>